<evidence type="ECO:0000313" key="2">
    <source>
        <dbReference type="Proteomes" id="UP000789595"/>
    </source>
</evidence>
<protein>
    <submittedName>
        <fullName evidence="1">Uncharacterized protein</fullName>
    </submittedName>
</protein>
<proteinExistence type="predicted"/>
<accession>A0A8J2SKE3</accession>
<dbReference type="EMBL" id="CAKKNE010000002">
    <property type="protein sequence ID" value="CAH0369479.1"/>
    <property type="molecule type" value="Genomic_DNA"/>
</dbReference>
<reference evidence="1" key="1">
    <citation type="submission" date="2021-11" db="EMBL/GenBank/DDBJ databases">
        <authorList>
            <consortium name="Genoscope - CEA"/>
            <person name="William W."/>
        </authorList>
    </citation>
    <scope>NUCLEOTIDE SEQUENCE</scope>
</reference>
<keyword evidence="2" id="KW-1185">Reference proteome</keyword>
<name>A0A8J2SKE3_9STRA</name>
<evidence type="ECO:0000313" key="1">
    <source>
        <dbReference type="EMBL" id="CAH0369479.1"/>
    </source>
</evidence>
<dbReference type="Proteomes" id="UP000789595">
    <property type="component" value="Unassembled WGS sequence"/>
</dbReference>
<sequence length="308" mass="33142">MKPLQTLAHCAREYPLLTMVGVYTALYTAGEFIARYVYDEPDYVFGDATALMLDSAEAGLLEFGNVSLVALRRLFGHDARDTAAFEHVIASFFRQAAVLLQRCLDRNIISVEEAEAAADSGDEIGDRVRLGISAAVLLSAAVRSADDAALANKARIVLASGDAVVEQASVPAALQEALAMVLEAKKQLASPHHRTAEDRVRLCRDLVRAAIDGGSKASSPSDAYKHWTEDGGTGADALAGVLLRRAAAGLRKNLGERYDSAMDDVFVEVLEDRFGSFEDGGLSTHLVPPSDARLLARRPAHPGMWYDQ</sequence>
<dbReference type="AlphaFoldDB" id="A0A8J2SKE3"/>
<comment type="caution">
    <text evidence="1">The sequence shown here is derived from an EMBL/GenBank/DDBJ whole genome shotgun (WGS) entry which is preliminary data.</text>
</comment>
<gene>
    <name evidence="1" type="ORF">PECAL_2P26020</name>
</gene>
<organism evidence="1 2">
    <name type="scientific">Pelagomonas calceolata</name>
    <dbReference type="NCBI Taxonomy" id="35677"/>
    <lineage>
        <taxon>Eukaryota</taxon>
        <taxon>Sar</taxon>
        <taxon>Stramenopiles</taxon>
        <taxon>Ochrophyta</taxon>
        <taxon>Pelagophyceae</taxon>
        <taxon>Pelagomonadales</taxon>
        <taxon>Pelagomonadaceae</taxon>
        <taxon>Pelagomonas</taxon>
    </lineage>
</organism>